<dbReference type="PANTHER" id="PTHR43744:SF8">
    <property type="entry name" value="SN-GLYCEROL-3-PHOSPHATE TRANSPORT SYSTEM PERMEASE PROTEIN UGPE"/>
    <property type="match status" value="1"/>
</dbReference>
<dbReference type="Proteomes" id="UP000324209">
    <property type="component" value="Chromosome"/>
</dbReference>
<gene>
    <name evidence="10" type="ORF">EXM22_01430</name>
</gene>
<evidence type="ECO:0000256" key="1">
    <source>
        <dbReference type="ARBA" id="ARBA00004651"/>
    </source>
</evidence>
<dbReference type="Pfam" id="PF00528">
    <property type="entry name" value="BPD_transp_1"/>
    <property type="match status" value="1"/>
</dbReference>
<keyword evidence="4" id="KW-1003">Cell membrane</keyword>
<dbReference type="InterPro" id="IPR000515">
    <property type="entry name" value="MetI-like"/>
</dbReference>
<dbReference type="PROSITE" id="PS50928">
    <property type="entry name" value="ABC_TM1"/>
    <property type="match status" value="1"/>
</dbReference>
<dbReference type="InterPro" id="IPR035906">
    <property type="entry name" value="MetI-like_sf"/>
</dbReference>
<keyword evidence="3 8" id="KW-0813">Transport</keyword>
<keyword evidence="5 8" id="KW-0812">Transmembrane</keyword>
<dbReference type="KEGG" id="ock:EXM22_01430"/>
<evidence type="ECO:0000256" key="3">
    <source>
        <dbReference type="ARBA" id="ARBA00022448"/>
    </source>
</evidence>
<proteinExistence type="inferred from homology"/>
<comment type="subcellular location">
    <subcellularLocation>
        <location evidence="1 8">Cell membrane</location>
        <topology evidence="1 8">Multi-pass membrane protein</topology>
    </subcellularLocation>
</comment>
<organism evidence="10 11">
    <name type="scientific">Oceanispirochaeta crateris</name>
    <dbReference type="NCBI Taxonomy" id="2518645"/>
    <lineage>
        <taxon>Bacteria</taxon>
        <taxon>Pseudomonadati</taxon>
        <taxon>Spirochaetota</taxon>
        <taxon>Spirochaetia</taxon>
        <taxon>Spirochaetales</taxon>
        <taxon>Spirochaetaceae</taxon>
        <taxon>Oceanispirochaeta</taxon>
    </lineage>
</organism>
<dbReference type="CDD" id="cd06261">
    <property type="entry name" value="TM_PBP2"/>
    <property type="match status" value="1"/>
</dbReference>
<protein>
    <recommendedName>
        <fullName evidence="2">sn-glycerol-3-phosphate transport system permease protein UgpE</fullName>
    </recommendedName>
</protein>
<dbReference type="OrthoDB" id="42677at2"/>
<feature type="transmembrane region" description="Helical" evidence="8">
    <location>
        <begin position="48"/>
        <end position="70"/>
    </location>
</feature>
<sequence>MGNWYGSRRSNHDVHCSHHRCWCLSNLLYKEKGGIGKMINIKRSISKTFLYIAMTIYSLSILIPLFVMMMTSFKTNAEIFKNPFGLPSSFNLDAYINLFVISNYGKYFLNSIGVTVLSLALAVTMSALAAYAISKYKFKYNRAIYVYFVVGLVVPIKLGTIDIMITMLRLSIFDTLWALIIVYIAMAIPLSVFVLYDYIRMVPEELSSAGRIDGCSEPGIFARIIVPLIKPGLAAAGIISFIPNWNEFWFPLVLIKSRENYTIPLATGQLFGQFDTKLDLVFAVLSLASIPVIIIYLLLSNYFVKGLSAGAVKG</sequence>
<evidence type="ECO:0000256" key="5">
    <source>
        <dbReference type="ARBA" id="ARBA00022692"/>
    </source>
</evidence>
<evidence type="ECO:0000313" key="11">
    <source>
        <dbReference type="Proteomes" id="UP000324209"/>
    </source>
</evidence>
<dbReference type="Gene3D" id="1.10.3720.10">
    <property type="entry name" value="MetI-like"/>
    <property type="match status" value="1"/>
</dbReference>
<feature type="transmembrane region" description="Helical" evidence="8">
    <location>
        <begin position="280"/>
        <end position="299"/>
    </location>
</feature>
<keyword evidence="6 8" id="KW-1133">Transmembrane helix</keyword>
<evidence type="ECO:0000259" key="9">
    <source>
        <dbReference type="PROSITE" id="PS50928"/>
    </source>
</evidence>
<reference evidence="10 11" key="1">
    <citation type="submission" date="2019-02" db="EMBL/GenBank/DDBJ databases">
        <title>Complete Genome Sequence and Methylome Analysis of free living Spirochaetas.</title>
        <authorList>
            <person name="Fomenkov A."/>
            <person name="Dubinina G."/>
            <person name="Leshcheva N."/>
            <person name="Mikheeva N."/>
            <person name="Grabovich M."/>
            <person name="Vincze T."/>
            <person name="Roberts R.J."/>
        </authorList>
    </citation>
    <scope>NUCLEOTIDE SEQUENCE [LARGE SCALE GENOMIC DNA]</scope>
    <source>
        <strain evidence="10 11">K2</strain>
    </source>
</reference>
<evidence type="ECO:0000256" key="6">
    <source>
        <dbReference type="ARBA" id="ARBA00022989"/>
    </source>
</evidence>
<feature type="transmembrane region" description="Helical" evidence="8">
    <location>
        <begin position="176"/>
        <end position="199"/>
    </location>
</feature>
<comment type="similarity">
    <text evidence="8">Belongs to the binding-protein-dependent transport system permease family.</text>
</comment>
<feature type="transmembrane region" description="Helical" evidence="8">
    <location>
        <begin position="220"/>
        <end position="242"/>
    </location>
</feature>
<evidence type="ECO:0000256" key="4">
    <source>
        <dbReference type="ARBA" id="ARBA00022475"/>
    </source>
</evidence>
<accession>A0A5C1QFA6</accession>
<dbReference type="EMBL" id="CP036150">
    <property type="protein sequence ID" value="QEN06715.1"/>
    <property type="molecule type" value="Genomic_DNA"/>
</dbReference>
<dbReference type="PANTHER" id="PTHR43744">
    <property type="entry name" value="ABC TRANSPORTER PERMEASE PROTEIN MG189-RELATED-RELATED"/>
    <property type="match status" value="1"/>
</dbReference>
<feature type="transmembrane region" description="Helical" evidence="8">
    <location>
        <begin position="107"/>
        <end position="133"/>
    </location>
</feature>
<dbReference type="SUPFAM" id="SSF161098">
    <property type="entry name" value="MetI-like"/>
    <property type="match status" value="1"/>
</dbReference>
<keyword evidence="11" id="KW-1185">Reference proteome</keyword>
<dbReference type="AlphaFoldDB" id="A0A5C1QFA6"/>
<evidence type="ECO:0000256" key="7">
    <source>
        <dbReference type="ARBA" id="ARBA00023136"/>
    </source>
</evidence>
<dbReference type="GO" id="GO:0055085">
    <property type="term" value="P:transmembrane transport"/>
    <property type="evidence" value="ECO:0007669"/>
    <property type="project" value="InterPro"/>
</dbReference>
<feature type="domain" description="ABC transmembrane type-1" evidence="9">
    <location>
        <begin position="108"/>
        <end position="299"/>
    </location>
</feature>
<name>A0A5C1QFA6_9SPIO</name>
<keyword evidence="7 8" id="KW-0472">Membrane</keyword>
<feature type="transmembrane region" description="Helical" evidence="8">
    <location>
        <begin position="145"/>
        <end position="170"/>
    </location>
</feature>
<evidence type="ECO:0000256" key="2">
    <source>
        <dbReference type="ARBA" id="ARBA00020515"/>
    </source>
</evidence>
<evidence type="ECO:0000313" key="10">
    <source>
        <dbReference type="EMBL" id="QEN06715.1"/>
    </source>
</evidence>
<evidence type="ECO:0000256" key="8">
    <source>
        <dbReference type="RuleBase" id="RU363032"/>
    </source>
</evidence>
<dbReference type="GO" id="GO:0005886">
    <property type="term" value="C:plasma membrane"/>
    <property type="evidence" value="ECO:0007669"/>
    <property type="project" value="UniProtKB-SubCell"/>
</dbReference>